<proteinExistence type="predicted"/>
<dbReference type="Proteomes" id="UP000314251">
    <property type="component" value="Unassembled WGS sequence"/>
</dbReference>
<evidence type="ECO:0000313" key="1">
    <source>
        <dbReference type="EMBL" id="KAB8171124.1"/>
    </source>
</evidence>
<comment type="caution">
    <text evidence="1">The sequence shown here is derived from an EMBL/GenBank/DDBJ whole genome shotgun (WGS) entry which is preliminary data.</text>
</comment>
<reference evidence="1" key="1">
    <citation type="submission" date="2019-10" db="EMBL/GenBank/DDBJ databases">
        <title>Nonomuraea sp. nov., isolated from Phyllanthus amarus.</title>
        <authorList>
            <person name="Klykleung N."/>
            <person name="Tanasupawat S."/>
        </authorList>
    </citation>
    <scope>NUCLEOTIDE SEQUENCE [LARGE SCALE GENOMIC DNA]</scope>
    <source>
        <strain evidence="1">3MP-10</strain>
    </source>
</reference>
<keyword evidence="2" id="KW-1185">Reference proteome</keyword>
<sequence length="67" mass="6683">MVTLSLVVIFGVLVGFLLKFQALGFGSFLAAALFGFCLAQTGAADAINDVTASLVEAVSSIGATGEA</sequence>
<evidence type="ECO:0000313" key="2">
    <source>
        <dbReference type="Proteomes" id="UP000314251"/>
    </source>
</evidence>
<dbReference type="EMBL" id="VDLY02000001">
    <property type="protein sequence ID" value="KAB8171124.1"/>
    <property type="molecule type" value="Genomic_DNA"/>
</dbReference>
<organism evidence="1 2">
    <name type="scientific">Streptomyces mimosae</name>
    <dbReference type="NCBI Taxonomy" id="2586635"/>
    <lineage>
        <taxon>Bacteria</taxon>
        <taxon>Bacillati</taxon>
        <taxon>Actinomycetota</taxon>
        <taxon>Actinomycetes</taxon>
        <taxon>Kitasatosporales</taxon>
        <taxon>Streptomycetaceae</taxon>
        <taxon>Streptomyces</taxon>
    </lineage>
</organism>
<gene>
    <name evidence="1" type="ORF">FH607_002055</name>
</gene>
<name>A0A5N6AR86_9ACTN</name>
<accession>A0A5N6AR86</accession>
<dbReference type="RefSeq" id="WP_139665807.1">
    <property type="nucleotide sequence ID" value="NZ_VDLY02000001.1"/>
</dbReference>
<dbReference type="AlphaFoldDB" id="A0A5N6AR86"/>
<protein>
    <submittedName>
        <fullName evidence="1">Uncharacterized protein</fullName>
    </submittedName>
</protein>